<evidence type="ECO:0000256" key="4">
    <source>
        <dbReference type="ARBA" id="ARBA00023040"/>
    </source>
</evidence>
<keyword evidence="7 8" id="KW-0807">Transducer</keyword>
<keyword evidence="13" id="KW-1185">Reference proteome</keyword>
<dbReference type="CDD" id="cd00637">
    <property type="entry name" value="7tm_classA_rhodopsin-like"/>
    <property type="match status" value="1"/>
</dbReference>
<evidence type="ECO:0000256" key="1">
    <source>
        <dbReference type="ARBA" id="ARBA00004141"/>
    </source>
</evidence>
<dbReference type="InterPro" id="IPR000276">
    <property type="entry name" value="GPCR_Rhodpsn"/>
</dbReference>
<evidence type="ECO:0000256" key="3">
    <source>
        <dbReference type="ARBA" id="ARBA00022989"/>
    </source>
</evidence>
<feature type="domain" description="G-protein coupled receptors family 1 profile" evidence="11">
    <location>
        <begin position="62"/>
        <end position="244"/>
    </location>
</feature>
<dbReference type="Proteomes" id="UP000271974">
    <property type="component" value="Unassembled WGS sequence"/>
</dbReference>
<dbReference type="AlphaFoldDB" id="A0A3S1BN64"/>
<dbReference type="PROSITE" id="PS50262">
    <property type="entry name" value="G_PROTEIN_RECEP_F1_2"/>
    <property type="match status" value="1"/>
</dbReference>
<dbReference type="PRINTS" id="PR00237">
    <property type="entry name" value="GPCRRHODOPSN"/>
</dbReference>
<sequence>MASLLGNFNTSGDLELNTNSSCDACNHSNTAMPTMYYPLHDPVINAIFITSCIIIALLCVCGNALVLFVVSRSHPVYPRSTYMFLSNLAAADLLIGVFCVIPFMYSFLYFTWELPAFMCRLWKFVETGSLTVSMLLLQAIALERFIAITFPLQARRLFTRCKMCFAQMLVWTIAALYSLPMLFFHNASVYHFGNESSTYCLTEPEFVHLHKVYILMNFGMWYVLPLVMMTVLYLKIGMTLRNSQVNHRGVDLRHRCPDNIRETDEERISGSSTASAARQDGTGTGTNADTQPPDMRRAREGNSPAGFLPQVKLWWRKRKLDRSKPAARIVRRGTCGAQATRGSLKKSPPSKEERHSDGEQLTAQETSFTTHSSSASSRIPLTFSFKASQGGT</sequence>
<keyword evidence="6 8" id="KW-0675">Receptor</keyword>
<evidence type="ECO:0000256" key="6">
    <source>
        <dbReference type="ARBA" id="ARBA00023170"/>
    </source>
</evidence>
<accession>A0A3S1BN64</accession>
<keyword evidence="2 8" id="KW-0812">Transmembrane</keyword>
<feature type="region of interest" description="Disordered" evidence="9">
    <location>
        <begin position="325"/>
        <end position="392"/>
    </location>
</feature>
<evidence type="ECO:0000259" key="11">
    <source>
        <dbReference type="PROSITE" id="PS50262"/>
    </source>
</evidence>
<dbReference type="Pfam" id="PF00001">
    <property type="entry name" value="7tm_1"/>
    <property type="match status" value="1"/>
</dbReference>
<feature type="compositionally biased region" description="Basic and acidic residues" evidence="9">
    <location>
        <begin position="256"/>
        <end position="268"/>
    </location>
</feature>
<feature type="transmembrane region" description="Helical" evidence="10">
    <location>
        <begin position="130"/>
        <end position="152"/>
    </location>
</feature>
<dbReference type="STRING" id="188477.A0A3S1BN64"/>
<keyword evidence="4 8" id="KW-0297">G-protein coupled receptor</keyword>
<feature type="compositionally biased region" description="Low complexity" evidence="9">
    <location>
        <begin position="366"/>
        <end position="377"/>
    </location>
</feature>
<evidence type="ECO:0000256" key="9">
    <source>
        <dbReference type="SAM" id="MobiDB-lite"/>
    </source>
</evidence>
<dbReference type="EMBL" id="RQTK01000196">
    <property type="protein sequence ID" value="RUS84696.1"/>
    <property type="molecule type" value="Genomic_DNA"/>
</dbReference>
<feature type="non-terminal residue" evidence="12">
    <location>
        <position position="392"/>
    </location>
</feature>
<comment type="subcellular location">
    <subcellularLocation>
        <location evidence="1">Membrane</location>
        <topology evidence="1">Multi-pass membrane protein</topology>
    </subcellularLocation>
</comment>
<evidence type="ECO:0000256" key="5">
    <source>
        <dbReference type="ARBA" id="ARBA00023136"/>
    </source>
</evidence>
<reference evidence="12 13" key="1">
    <citation type="submission" date="2019-01" db="EMBL/GenBank/DDBJ databases">
        <title>A draft genome assembly of the solar-powered sea slug Elysia chlorotica.</title>
        <authorList>
            <person name="Cai H."/>
            <person name="Li Q."/>
            <person name="Fang X."/>
            <person name="Li J."/>
            <person name="Curtis N.E."/>
            <person name="Altenburger A."/>
            <person name="Shibata T."/>
            <person name="Feng M."/>
            <person name="Maeda T."/>
            <person name="Schwartz J.A."/>
            <person name="Shigenobu S."/>
            <person name="Lundholm N."/>
            <person name="Nishiyama T."/>
            <person name="Yang H."/>
            <person name="Hasebe M."/>
            <person name="Li S."/>
            <person name="Pierce S.K."/>
            <person name="Wang J."/>
        </authorList>
    </citation>
    <scope>NUCLEOTIDE SEQUENCE [LARGE SCALE GENOMIC DNA]</scope>
    <source>
        <strain evidence="12">EC2010</strain>
        <tissue evidence="12">Whole organism of an adult</tissue>
    </source>
</reference>
<dbReference type="PANTHER" id="PTHR24238:SF57">
    <property type="entry name" value="G-PROTEIN COUPLED RECEPTOR 83"/>
    <property type="match status" value="1"/>
</dbReference>
<comment type="caution">
    <text evidence="12">The sequence shown here is derived from an EMBL/GenBank/DDBJ whole genome shotgun (WGS) entry which is preliminary data.</text>
</comment>
<feature type="transmembrane region" description="Helical" evidence="10">
    <location>
        <begin position="164"/>
        <end position="184"/>
    </location>
</feature>
<feature type="transmembrane region" description="Helical" evidence="10">
    <location>
        <begin position="82"/>
        <end position="110"/>
    </location>
</feature>
<feature type="transmembrane region" description="Helical" evidence="10">
    <location>
        <begin position="212"/>
        <end position="234"/>
    </location>
</feature>
<dbReference type="OrthoDB" id="5964776at2759"/>
<protein>
    <recommendedName>
        <fullName evidence="11">G-protein coupled receptors family 1 profile domain-containing protein</fullName>
    </recommendedName>
</protein>
<evidence type="ECO:0000256" key="2">
    <source>
        <dbReference type="ARBA" id="ARBA00022692"/>
    </source>
</evidence>
<dbReference type="PANTHER" id="PTHR24238">
    <property type="entry name" value="G-PROTEIN COUPLED RECEPTOR"/>
    <property type="match status" value="1"/>
</dbReference>
<gene>
    <name evidence="12" type="ORF">EGW08_007524</name>
</gene>
<feature type="region of interest" description="Disordered" evidence="9">
    <location>
        <begin position="256"/>
        <end position="305"/>
    </location>
</feature>
<organism evidence="12 13">
    <name type="scientific">Elysia chlorotica</name>
    <name type="common">Eastern emerald elysia</name>
    <name type="synonym">Sea slug</name>
    <dbReference type="NCBI Taxonomy" id="188477"/>
    <lineage>
        <taxon>Eukaryota</taxon>
        <taxon>Metazoa</taxon>
        <taxon>Spiralia</taxon>
        <taxon>Lophotrochozoa</taxon>
        <taxon>Mollusca</taxon>
        <taxon>Gastropoda</taxon>
        <taxon>Heterobranchia</taxon>
        <taxon>Euthyneura</taxon>
        <taxon>Panpulmonata</taxon>
        <taxon>Sacoglossa</taxon>
        <taxon>Placobranchoidea</taxon>
        <taxon>Plakobranchidae</taxon>
        <taxon>Elysia</taxon>
    </lineage>
</organism>
<dbReference type="GO" id="GO:0005886">
    <property type="term" value="C:plasma membrane"/>
    <property type="evidence" value="ECO:0007669"/>
    <property type="project" value="TreeGrafter"/>
</dbReference>
<keyword evidence="3 10" id="KW-1133">Transmembrane helix</keyword>
<dbReference type="PROSITE" id="PS00237">
    <property type="entry name" value="G_PROTEIN_RECEP_F1_1"/>
    <property type="match status" value="1"/>
</dbReference>
<evidence type="ECO:0000313" key="13">
    <source>
        <dbReference type="Proteomes" id="UP000271974"/>
    </source>
</evidence>
<feature type="compositionally biased region" description="Basic and acidic residues" evidence="9">
    <location>
        <begin position="349"/>
        <end position="358"/>
    </location>
</feature>
<evidence type="ECO:0000256" key="7">
    <source>
        <dbReference type="ARBA" id="ARBA00023224"/>
    </source>
</evidence>
<evidence type="ECO:0000313" key="12">
    <source>
        <dbReference type="EMBL" id="RUS84696.1"/>
    </source>
</evidence>
<name>A0A3S1BN64_ELYCH</name>
<evidence type="ECO:0000256" key="10">
    <source>
        <dbReference type="SAM" id="Phobius"/>
    </source>
</evidence>
<dbReference type="GO" id="GO:0008188">
    <property type="term" value="F:neuropeptide receptor activity"/>
    <property type="evidence" value="ECO:0007669"/>
    <property type="project" value="TreeGrafter"/>
</dbReference>
<feature type="transmembrane region" description="Helical" evidence="10">
    <location>
        <begin position="43"/>
        <end position="70"/>
    </location>
</feature>
<proteinExistence type="inferred from homology"/>
<comment type="similarity">
    <text evidence="8">Belongs to the G-protein coupled receptor 1 family.</text>
</comment>
<dbReference type="InterPro" id="IPR017452">
    <property type="entry name" value="GPCR_Rhodpsn_7TM"/>
</dbReference>
<dbReference type="Gene3D" id="1.20.1070.10">
    <property type="entry name" value="Rhodopsin 7-helix transmembrane proteins"/>
    <property type="match status" value="1"/>
</dbReference>
<keyword evidence="5 10" id="KW-0472">Membrane</keyword>
<dbReference type="SUPFAM" id="SSF81321">
    <property type="entry name" value="Family A G protein-coupled receptor-like"/>
    <property type="match status" value="1"/>
</dbReference>
<evidence type="ECO:0000256" key="8">
    <source>
        <dbReference type="RuleBase" id="RU000688"/>
    </source>
</evidence>